<dbReference type="InterPro" id="IPR039261">
    <property type="entry name" value="FNR_nucleotide-bd"/>
</dbReference>
<dbReference type="EMBL" id="DSXI01000038">
    <property type="protein sequence ID" value="HGS04245.1"/>
    <property type="molecule type" value="Genomic_DNA"/>
</dbReference>
<sequence>MPPTRVAATARLARRLGVGCQLSLETPMACGIGICFSCAVKLRDPSGGWDYRRACVDGPVFDAEQVVFDDPAE</sequence>
<accession>A0A7V4LBQ2</accession>
<dbReference type="Gene3D" id="2.10.240.10">
    <property type="entry name" value="Dihydroorotate dehydrogenase, electron transfer subunit"/>
    <property type="match status" value="1"/>
</dbReference>
<dbReference type="InterPro" id="IPR037117">
    <property type="entry name" value="Dihydroorotate_DH_ele_sf"/>
</dbReference>
<reference evidence="2" key="1">
    <citation type="journal article" date="2020" name="mSystems">
        <title>Genome- and Community-Level Interaction Insights into Carbon Utilization and Element Cycling Functions of Hydrothermarchaeota in Hydrothermal Sediment.</title>
        <authorList>
            <person name="Zhou Z."/>
            <person name="Liu Y."/>
            <person name="Xu W."/>
            <person name="Pan J."/>
            <person name="Luo Z.H."/>
            <person name="Li M."/>
        </authorList>
    </citation>
    <scope>NUCLEOTIDE SEQUENCE [LARGE SCALE GENOMIC DNA]</scope>
    <source>
        <strain evidence="2">SpSt-548</strain>
    </source>
</reference>
<dbReference type="SUPFAM" id="SSF52343">
    <property type="entry name" value="Ferredoxin reductase-like, C-terminal NADP-linked domain"/>
    <property type="match status" value="1"/>
</dbReference>
<organism evidence="2">
    <name type="scientific">Desulfobacca acetoxidans</name>
    <dbReference type="NCBI Taxonomy" id="60893"/>
    <lineage>
        <taxon>Bacteria</taxon>
        <taxon>Pseudomonadati</taxon>
        <taxon>Thermodesulfobacteriota</taxon>
        <taxon>Desulfobaccia</taxon>
        <taxon>Desulfobaccales</taxon>
        <taxon>Desulfobaccaceae</taxon>
        <taxon>Desulfobacca</taxon>
    </lineage>
</organism>
<dbReference type="InterPro" id="IPR019480">
    <property type="entry name" value="Dihydroorotate_DH_Fe-S-bd"/>
</dbReference>
<feature type="domain" description="Dihydroorotate dehydrogenase electron transfer subunit iron-sulphur cluster binding" evidence="1">
    <location>
        <begin position="25"/>
        <end position="66"/>
    </location>
</feature>
<evidence type="ECO:0000313" key="2">
    <source>
        <dbReference type="EMBL" id="HGS04245.1"/>
    </source>
</evidence>
<proteinExistence type="predicted"/>
<name>A0A7V4LBQ2_9BACT</name>
<dbReference type="InterPro" id="IPR050353">
    <property type="entry name" value="PyrK_electron_transfer"/>
</dbReference>
<gene>
    <name evidence="2" type="ORF">ENT08_00625</name>
</gene>
<evidence type="ECO:0000259" key="1">
    <source>
        <dbReference type="Pfam" id="PF10418"/>
    </source>
</evidence>
<dbReference type="Pfam" id="PF10418">
    <property type="entry name" value="DHODB_Fe-S_bind"/>
    <property type="match status" value="1"/>
</dbReference>
<protein>
    <recommendedName>
        <fullName evidence="1">Dihydroorotate dehydrogenase electron transfer subunit iron-sulphur cluster binding domain-containing protein</fullName>
    </recommendedName>
</protein>
<comment type="caution">
    <text evidence="2">The sequence shown here is derived from an EMBL/GenBank/DDBJ whole genome shotgun (WGS) entry which is preliminary data.</text>
</comment>
<dbReference type="PANTHER" id="PTHR43513">
    <property type="entry name" value="DIHYDROOROTATE DEHYDROGENASE B (NAD(+)), ELECTRON TRANSFER SUBUNIT"/>
    <property type="match status" value="1"/>
</dbReference>
<dbReference type="AlphaFoldDB" id="A0A7V4LBQ2"/>
<dbReference type="PANTHER" id="PTHR43513:SF3">
    <property type="entry name" value="DIHYDROOROTATE DEHYDROGENASE B (NAD(+)), ELECTRON TRANSFER SUBUNIT-RELATED"/>
    <property type="match status" value="1"/>
</dbReference>